<protein>
    <submittedName>
        <fullName evidence="2">Uncharacterized protein</fullName>
    </submittedName>
</protein>
<keyword evidence="3" id="KW-1185">Reference proteome</keyword>
<comment type="caution">
    <text evidence="2">The sequence shown here is derived from an EMBL/GenBank/DDBJ whole genome shotgun (WGS) entry which is preliminary data.</text>
</comment>
<name>A0AAV4A4M5_9GAST</name>
<dbReference type="Proteomes" id="UP000735302">
    <property type="component" value="Unassembled WGS sequence"/>
</dbReference>
<dbReference type="AlphaFoldDB" id="A0AAV4A4M5"/>
<reference evidence="2 3" key="1">
    <citation type="journal article" date="2021" name="Elife">
        <title>Chloroplast acquisition without the gene transfer in kleptoplastic sea slugs, Plakobranchus ocellatus.</title>
        <authorList>
            <person name="Maeda T."/>
            <person name="Takahashi S."/>
            <person name="Yoshida T."/>
            <person name="Shimamura S."/>
            <person name="Takaki Y."/>
            <person name="Nagai Y."/>
            <person name="Toyoda A."/>
            <person name="Suzuki Y."/>
            <person name="Arimoto A."/>
            <person name="Ishii H."/>
            <person name="Satoh N."/>
            <person name="Nishiyama T."/>
            <person name="Hasebe M."/>
            <person name="Maruyama T."/>
            <person name="Minagawa J."/>
            <person name="Obokata J."/>
            <person name="Shigenobu S."/>
        </authorList>
    </citation>
    <scope>NUCLEOTIDE SEQUENCE [LARGE SCALE GENOMIC DNA]</scope>
</reference>
<dbReference type="EMBL" id="BLXT01003574">
    <property type="protein sequence ID" value="GFO02153.1"/>
    <property type="molecule type" value="Genomic_DNA"/>
</dbReference>
<accession>A0AAV4A4M5</accession>
<organism evidence="2 3">
    <name type="scientific">Plakobranchus ocellatus</name>
    <dbReference type="NCBI Taxonomy" id="259542"/>
    <lineage>
        <taxon>Eukaryota</taxon>
        <taxon>Metazoa</taxon>
        <taxon>Spiralia</taxon>
        <taxon>Lophotrochozoa</taxon>
        <taxon>Mollusca</taxon>
        <taxon>Gastropoda</taxon>
        <taxon>Heterobranchia</taxon>
        <taxon>Euthyneura</taxon>
        <taxon>Panpulmonata</taxon>
        <taxon>Sacoglossa</taxon>
        <taxon>Placobranchoidea</taxon>
        <taxon>Plakobranchidae</taxon>
        <taxon>Plakobranchus</taxon>
    </lineage>
</organism>
<evidence type="ECO:0000256" key="1">
    <source>
        <dbReference type="SAM" id="MobiDB-lite"/>
    </source>
</evidence>
<evidence type="ECO:0000313" key="3">
    <source>
        <dbReference type="Proteomes" id="UP000735302"/>
    </source>
</evidence>
<feature type="region of interest" description="Disordered" evidence="1">
    <location>
        <begin position="33"/>
        <end position="60"/>
    </location>
</feature>
<gene>
    <name evidence="2" type="ORF">PoB_002865800</name>
</gene>
<proteinExistence type="predicted"/>
<evidence type="ECO:0000313" key="2">
    <source>
        <dbReference type="EMBL" id="GFO02153.1"/>
    </source>
</evidence>
<sequence>MISSFQALRQARAPERARTCDRRITADFRADSLATMPPTPRRGVGGTVDSEPALKPAGTLSSQIRALIPPHWPDGGPESLGPLCCGQIIKALNSLKHHNV</sequence>